<reference evidence="1 2" key="1">
    <citation type="journal article" date="2015" name="PLoS Pathog.">
        <title>Leptomonas seymouri: Adaptations to the Dixenous Life Cycle Analyzed by Genome Sequencing, Transcriptome Profiling and Co-infection with Leishmania donovani.</title>
        <authorList>
            <person name="Kraeva N."/>
            <person name="Butenko A."/>
            <person name="Hlavacova J."/>
            <person name="Kostygov A."/>
            <person name="Myskova J."/>
            <person name="Grybchuk D."/>
            <person name="Lestinova T."/>
            <person name="Votypka J."/>
            <person name="Volf P."/>
            <person name="Opperdoes F."/>
            <person name="Flegontov P."/>
            <person name="Lukes J."/>
            <person name="Yurchenko V."/>
        </authorList>
    </citation>
    <scope>NUCLEOTIDE SEQUENCE [LARGE SCALE GENOMIC DNA]</scope>
    <source>
        <strain evidence="1 2">ATCC 30220</strain>
    </source>
</reference>
<evidence type="ECO:0000313" key="2">
    <source>
        <dbReference type="Proteomes" id="UP000038009"/>
    </source>
</evidence>
<dbReference type="OrthoDB" id="10251412at2759"/>
<proteinExistence type="predicted"/>
<gene>
    <name evidence="1" type="ORF">ABL78_8432</name>
</gene>
<organism evidence="1 2">
    <name type="scientific">Leptomonas seymouri</name>
    <dbReference type="NCBI Taxonomy" id="5684"/>
    <lineage>
        <taxon>Eukaryota</taxon>
        <taxon>Discoba</taxon>
        <taxon>Euglenozoa</taxon>
        <taxon>Kinetoplastea</taxon>
        <taxon>Metakinetoplastina</taxon>
        <taxon>Trypanosomatida</taxon>
        <taxon>Trypanosomatidae</taxon>
        <taxon>Leishmaniinae</taxon>
        <taxon>Leptomonas</taxon>
    </lineage>
</organism>
<dbReference type="EMBL" id="LJSK01000765">
    <property type="protein sequence ID" value="KPI82558.1"/>
    <property type="molecule type" value="Genomic_DNA"/>
</dbReference>
<feature type="non-terminal residue" evidence="1">
    <location>
        <position position="249"/>
    </location>
</feature>
<name>A0A0N1I0L1_LEPSE</name>
<dbReference type="Proteomes" id="UP000038009">
    <property type="component" value="Unassembled WGS sequence"/>
</dbReference>
<accession>A0A0N1I0L1</accession>
<protein>
    <submittedName>
        <fullName evidence="1">Uncharacterized protein</fullName>
    </submittedName>
</protein>
<sequence length="249" mass="28686">MNPGDLSLRDSAAPGDLQNGSTDGIQQVALFIHSSLAGLMMALQYWLPFPPECLLLFAPFIFGILRTLWPSVNKWIQLQRSGVGRRYATRTIMMEAPPNRYNTPSNFSDMLLNAVLMYLNERPWRAMPLTDNELRGLQMRVLLMDPYRCYHSRLYNSPFKPGYDETDADEEQKLRPTTVERLRVVRVPMDMFVTTREDDIEVRYEEEQLSVAGHREPWTRHKLTLRCSKSKGAAAKLDALVTRALEMFA</sequence>
<dbReference type="AlphaFoldDB" id="A0A0N1I0L1"/>
<keyword evidence="2" id="KW-1185">Reference proteome</keyword>
<dbReference type="VEuPathDB" id="TriTrypDB:Lsey_0767_0010"/>
<evidence type="ECO:0000313" key="1">
    <source>
        <dbReference type="EMBL" id="KPI82558.1"/>
    </source>
</evidence>
<comment type="caution">
    <text evidence="1">The sequence shown here is derived from an EMBL/GenBank/DDBJ whole genome shotgun (WGS) entry which is preliminary data.</text>
</comment>